<dbReference type="AlphaFoldDB" id="A0A1D7Y6B2"/>
<organism evidence="1 2">
    <name type="scientific">Streptomyces fodineus</name>
    <dbReference type="NCBI Taxonomy" id="1904616"/>
    <lineage>
        <taxon>Bacteria</taxon>
        <taxon>Bacillati</taxon>
        <taxon>Actinomycetota</taxon>
        <taxon>Actinomycetes</taxon>
        <taxon>Kitasatosporales</taxon>
        <taxon>Streptomycetaceae</taxon>
        <taxon>Streptomyces</taxon>
    </lineage>
</organism>
<accession>A0A1D7Y6B2</accession>
<proteinExistence type="predicted"/>
<protein>
    <submittedName>
        <fullName evidence="1">Uncharacterized protein</fullName>
    </submittedName>
</protein>
<evidence type="ECO:0000313" key="1">
    <source>
        <dbReference type="EMBL" id="AOR31056.1"/>
    </source>
</evidence>
<gene>
    <name evidence="1" type="ORF">BFF78_08385</name>
</gene>
<dbReference type="Proteomes" id="UP000094960">
    <property type="component" value="Chromosome"/>
</dbReference>
<dbReference type="InterPro" id="IPR046175">
    <property type="entry name" value="DUF6177"/>
</dbReference>
<dbReference type="Pfam" id="PF19674">
    <property type="entry name" value="DUF6177"/>
    <property type="match status" value="1"/>
</dbReference>
<dbReference type="KEGG" id="spun:BFF78_08385"/>
<sequence>MLTTLTAARADLPLAPRLTAPPIPITFTLGTRDVRAIGLTHARRPPLAVKPAQLGTATDPALHCPLGNGTDAAAWRALQALTAHLKVGIPETGRHT</sequence>
<name>A0A1D7Y6B2_9ACTN</name>
<dbReference type="EMBL" id="CP017248">
    <property type="protein sequence ID" value="AOR31056.1"/>
    <property type="molecule type" value="Genomic_DNA"/>
</dbReference>
<reference evidence="2" key="1">
    <citation type="submission" date="2016-09" db="EMBL/GenBank/DDBJ databases">
        <title>Streptomyces puniciscabiei strain:TW1S1 Genome sequencing and assembly.</title>
        <authorList>
            <person name="Kim M.-K."/>
            <person name="Kim S.B."/>
        </authorList>
    </citation>
    <scope>NUCLEOTIDE SEQUENCE [LARGE SCALE GENOMIC DNA]</scope>
    <source>
        <strain evidence="2">TW1S1</strain>
    </source>
</reference>
<keyword evidence="2" id="KW-1185">Reference proteome</keyword>
<evidence type="ECO:0000313" key="2">
    <source>
        <dbReference type="Proteomes" id="UP000094960"/>
    </source>
</evidence>